<evidence type="ECO:0000313" key="1">
    <source>
        <dbReference type="EMBL" id="KAK5996428.1"/>
    </source>
</evidence>
<dbReference type="Proteomes" id="UP001338125">
    <property type="component" value="Unassembled WGS sequence"/>
</dbReference>
<keyword evidence="2" id="KW-1185">Reference proteome</keyword>
<accession>A0ABR0SW98</accession>
<evidence type="ECO:0000313" key="2">
    <source>
        <dbReference type="Proteomes" id="UP001338125"/>
    </source>
</evidence>
<gene>
    <name evidence="1" type="ORF">PT974_01762</name>
</gene>
<comment type="caution">
    <text evidence="1">The sequence shown here is derived from an EMBL/GenBank/DDBJ whole genome shotgun (WGS) entry which is preliminary data.</text>
</comment>
<sequence>MHLMLFRPLVDFQVSHQVSKENDETRGLTFKKSTGSEVKIKKYSQAQCWESVRRTSLLDEYPETLRMIGQTPAITHIGVQCFTAGVMLGTFALSDPSSDQAQECKRGLARLIKTPSSFGFPENPVWNQSTQILKELLHLIGREEMKTLLTTDIRSPLASQSIDIAGRDSETSLLRCNSAFAYSVNTINGSTSMSQETLAVDAHLETQLALDMSAQSAWPDDDEQIGPNFDSLGTAIASVQQFMHGMGQPNVTGVGGGSYSVASGTTETETGATSYLQFGPVTSNLSWQHWIWDYNTYS</sequence>
<reference evidence="1 2" key="1">
    <citation type="submission" date="2024-01" db="EMBL/GenBank/DDBJ databases">
        <title>Complete genome of Cladobotryum mycophilum ATHUM6906.</title>
        <authorList>
            <person name="Christinaki A.C."/>
            <person name="Myridakis A.I."/>
            <person name="Kouvelis V.N."/>
        </authorList>
    </citation>
    <scope>NUCLEOTIDE SEQUENCE [LARGE SCALE GENOMIC DNA]</scope>
    <source>
        <strain evidence="1 2">ATHUM6906</strain>
    </source>
</reference>
<proteinExistence type="predicted"/>
<name>A0ABR0SW98_9HYPO</name>
<organism evidence="1 2">
    <name type="scientific">Cladobotryum mycophilum</name>
    <dbReference type="NCBI Taxonomy" id="491253"/>
    <lineage>
        <taxon>Eukaryota</taxon>
        <taxon>Fungi</taxon>
        <taxon>Dikarya</taxon>
        <taxon>Ascomycota</taxon>
        <taxon>Pezizomycotina</taxon>
        <taxon>Sordariomycetes</taxon>
        <taxon>Hypocreomycetidae</taxon>
        <taxon>Hypocreales</taxon>
        <taxon>Hypocreaceae</taxon>
        <taxon>Cladobotryum</taxon>
    </lineage>
</organism>
<evidence type="ECO:0008006" key="3">
    <source>
        <dbReference type="Google" id="ProtNLM"/>
    </source>
</evidence>
<dbReference type="EMBL" id="JAVFKD010000002">
    <property type="protein sequence ID" value="KAK5996428.1"/>
    <property type="molecule type" value="Genomic_DNA"/>
</dbReference>
<protein>
    <recommendedName>
        <fullName evidence="3">Transcription factor domain-containing protein</fullName>
    </recommendedName>
</protein>